<organism evidence="1 2">
    <name type="scientific">Corynebacterium antarcticum</name>
    <dbReference type="NCBI Taxonomy" id="2800405"/>
    <lineage>
        <taxon>Bacteria</taxon>
        <taxon>Bacillati</taxon>
        <taxon>Actinomycetota</taxon>
        <taxon>Actinomycetes</taxon>
        <taxon>Mycobacteriales</taxon>
        <taxon>Corynebacteriaceae</taxon>
        <taxon>Corynebacterium</taxon>
    </lineage>
</organism>
<dbReference type="SUPFAM" id="SSF56112">
    <property type="entry name" value="Protein kinase-like (PK-like)"/>
    <property type="match status" value="1"/>
</dbReference>
<evidence type="ECO:0000313" key="1">
    <source>
        <dbReference type="EMBL" id="MCX7537567.1"/>
    </source>
</evidence>
<gene>
    <name evidence="1" type="ORF">OS123_03260</name>
</gene>
<dbReference type="EMBL" id="JAPMKX010000001">
    <property type="protein sequence ID" value="MCX7537567.1"/>
    <property type="molecule type" value="Genomic_DNA"/>
</dbReference>
<reference evidence="1" key="1">
    <citation type="submission" date="2022-11" db="EMBL/GenBank/DDBJ databases">
        <title>Corynebacterium sp. isolated from Penguins.</title>
        <authorList>
            <person name="Sedlar K."/>
            <person name="Svec P."/>
        </authorList>
    </citation>
    <scope>NUCLEOTIDE SEQUENCE</scope>
    <source>
        <strain evidence="1">P5875</strain>
    </source>
</reference>
<dbReference type="RefSeq" id="WP_267169114.1">
    <property type="nucleotide sequence ID" value="NZ_JAPMKX010000001.1"/>
</dbReference>
<name>A0A9Q4CDB9_9CORY</name>
<comment type="caution">
    <text evidence="1">The sequence shown here is derived from an EMBL/GenBank/DDBJ whole genome shotgun (WGS) entry which is preliminary data.</text>
</comment>
<dbReference type="Gene3D" id="1.10.510.10">
    <property type="entry name" value="Transferase(Phosphotransferase) domain 1"/>
    <property type="match status" value="1"/>
</dbReference>
<evidence type="ECO:0008006" key="3">
    <source>
        <dbReference type="Google" id="ProtNLM"/>
    </source>
</evidence>
<proteinExistence type="predicted"/>
<dbReference type="AlphaFoldDB" id="A0A9Q4CDB9"/>
<protein>
    <recommendedName>
        <fullName evidence="3">Protein kinase domain-containing protein</fullName>
    </recommendedName>
</protein>
<accession>A0A9Q4CDB9</accession>
<dbReference type="Proteomes" id="UP001070238">
    <property type="component" value="Unassembled WGS sequence"/>
</dbReference>
<evidence type="ECO:0000313" key="2">
    <source>
        <dbReference type="Proteomes" id="UP001070238"/>
    </source>
</evidence>
<sequence length="244" mass="28135">MIEKLNSIPDSKFSRYLYQSINFPLRTLVDKDGRLRAVILPRRPHATSKERLRWDKQSNSWTATGNIREYRAENLISDHGIFGENKSDVRFGVIYGLTLTLALSHEIGLAHGDLSLSNVLVRRDRNAKGRVSVYLLDMDDALPTVGTNEYRRSAYRYDPYCKNVGSWTDVYVTALWIMDILTHKINDPKNLDRKNLDMGERELLKITGAQFYDTAFNTLYKALGPVKQRPTMKDIYRSLFSPLI</sequence>
<dbReference type="InterPro" id="IPR011009">
    <property type="entry name" value="Kinase-like_dom_sf"/>
</dbReference>